<name>A0A0D0A015_9AGAM</name>
<dbReference type="AlphaFoldDB" id="A0A0D0A015"/>
<gene>
    <name evidence="1" type="ORF">PISMIDRAFT_674114</name>
</gene>
<reference evidence="1 2" key="1">
    <citation type="submission" date="2014-04" db="EMBL/GenBank/DDBJ databases">
        <authorList>
            <consortium name="DOE Joint Genome Institute"/>
            <person name="Kuo A."/>
            <person name="Kohler A."/>
            <person name="Costa M.D."/>
            <person name="Nagy L.G."/>
            <person name="Floudas D."/>
            <person name="Copeland A."/>
            <person name="Barry K.W."/>
            <person name="Cichocki N."/>
            <person name="Veneault-Fourrey C."/>
            <person name="LaButti K."/>
            <person name="Lindquist E.A."/>
            <person name="Lipzen A."/>
            <person name="Lundell T."/>
            <person name="Morin E."/>
            <person name="Murat C."/>
            <person name="Sun H."/>
            <person name="Tunlid A."/>
            <person name="Henrissat B."/>
            <person name="Grigoriev I.V."/>
            <person name="Hibbett D.S."/>
            <person name="Martin F."/>
            <person name="Nordberg H.P."/>
            <person name="Cantor M.N."/>
            <person name="Hua S.X."/>
        </authorList>
    </citation>
    <scope>NUCLEOTIDE SEQUENCE [LARGE SCALE GENOMIC DNA]</scope>
    <source>
        <strain evidence="1 2">441</strain>
    </source>
</reference>
<dbReference type="Proteomes" id="UP000054018">
    <property type="component" value="Unassembled WGS sequence"/>
</dbReference>
<protein>
    <submittedName>
        <fullName evidence="1">Uncharacterized protein</fullName>
    </submittedName>
</protein>
<sequence length="98" mass="11108">MRRNLPGFPGVWPGGEQHVGIRSRLPVKLVKLERPLCMGYQPMLIPFWHTFWHLDELVLVDYCTIICRSALSGQSYVDKRARVSHLPGGSTRPTPLAV</sequence>
<dbReference type="EMBL" id="KN833694">
    <property type="protein sequence ID" value="KIK27822.1"/>
    <property type="molecule type" value="Genomic_DNA"/>
</dbReference>
<evidence type="ECO:0000313" key="2">
    <source>
        <dbReference type="Proteomes" id="UP000054018"/>
    </source>
</evidence>
<dbReference type="HOGENOM" id="CLU_2334452_0_0_1"/>
<keyword evidence="2" id="KW-1185">Reference proteome</keyword>
<reference evidence="2" key="2">
    <citation type="submission" date="2015-01" db="EMBL/GenBank/DDBJ databases">
        <title>Evolutionary Origins and Diversification of the Mycorrhizal Mutualists.</title>
        <authorList>
            <consortium name="DOE Joint Genome Institute"/>
            <consortium name="Mycorrhizal Genomics Consortium"/>
            <person name="Kohler A."/>
            <person name="Kuo A."/>
            <person name="Nagy L.G."/>
            <person name="Floudas D."/>
            <person name="Copeland A."/>
            <person name="Barry K.W."/>
            <person name="Cichocki N."/>
            <person name="Veneault-Fourrey C."/>
            <person name="LaButti K."/>
            <person name="Lindquist E.A."/>
            <person name="Lipzen A."/>
            <person name="Lundell T."/>
            <person name="Morin E."/>
            <person name="Murat C."/>
            <person name="Riley R."/>
            <person name="Ohm R."/>
            <person name="Sun H."/>
            <person name="Tunlid A."/>
            <person name="Henrissat B."/>
            <person name="Grigoriev I.V."/>
            <person name="Hibbett D.S."/>
            <person name="Martin F."/>
        </authorList>
    </citation>
    <scope>NUCLEOTIDE SEQUENCE [LARGE SCALE GENOMIC DNA]</scope>
    <source>
        <strain evidence="2">441</strain>
    </source>
</reference>
<proteinExistence type="predicted"/>
<evidence type="ECO:0000313" key="1">
    <source>
        <dbReference type="EMBL" id="KIK27822.1"/>
    </source>
</evidence>
<accession>A0A0D0A015</accession>
<organism evidence="1 2">
    <name type="scientific">Pisolithus microcarpus 441</name>
    <dbReference type="NCBI Taxonomy" id="765257"/>
    <lineage>
        <taxon>Eukaryota</taxon>
        <taxon>Fungi</taxon>
        <taxon>Dikarya</taxon>
        <taxon>Basidiomycota</taxon>
        <taxon>Agaricomycotina</taxon>
        <taxon>Agaricomycetes</taxon>
        <taxon>Agaricomycetidae</taxon>
        <taxon>Boletales</taxon>
        <taxon>Sclerodermatineae</taxon>
        <taxon>Pisolithaceae</taxon>
        <taxon>Pisolithus</taxon>
    </lineage>
</organism>